<name>A0A5C1QBW9_9SPIO</name>
<dbReference type="AlphaFoldDB" id="A0A5C1QBW9"/>
<keyword evidence="2" id="KW-1185">Reference proteome</keyword>
<proteinExistence type="predicted"/>
<dbReference type="RefSeq" id="WP_149567405.1">
    <property type="nucleotide sequence ID" value="NZ_CP035807.1"/>
</dbReference>
<sequence>MERLYLIHNFKGGNNDIIQRGMSLLALNMLHGYKKDLVEDSLNGKYNPLYQNEWVYKDEIKKLMSYINSIECLKMDTIMKIEHTAFSFWSYM</sequence>
<reference evidence="1 2" key="2">
    <citation type="submission" date="2019-09" db="EMBL/GenBank/DDBJ databases">
        <title>Complete Genome Sequence and Methylome Analysis of free living Spirochaetas.</title>
        <authorList>
            <person name="Leshcheva N."/>
            <person name="Mikheeva N."/>
        </authorList>
    </citation>
    <scope>NUCLEOTIDE SEQUENCE [LARGE SCALE GENOMIC DNA]</scope>
    <source>
        <strain evidence="1 2">P</strain>
    </source>
</reference>
<dbReference type="OrthoDB" id="370204at2"/>
<evidence type="ECO:0000313" key="2">
    <source>
        <dbReference type="Proteomes" id="UP000323824"/>
    </source>
</evidence>
<dbReference type="EMBL" id="CP035807">
    <property type="protein sequence ID" value="QEN04154.1"/>
    <property type="molecule type" value="Genomic_DNA"/>
</dbReference>
<dbReference type="KEGG" id="sper:EW093_05365"/>
<protein>
    <submittedName>
        <fullName evidence="1">Uncharacterized protein</fullName>
    </submittedName>
</protein>
<gene>
    <name evidence="1" type="ORF">EW093_05365</name>
</gene>
<evidence type="ECO:0000313" key="1">
    <source>
        <dbReference type="EMBL" id="QEN04154.1"/>
    </source>
</evidence>
<reference evidence="1 2" key="1">
    <citation type="submission" date="2019-02" db="EMBL/GenBank/DDBJ databases">
        <authorList>
            <person name="Fomenkov A."/>
            <person name="Dubinina G."/>
            <person name="Grabovich M."/>
            <person name="Vincze T."/>
            <person name="Roberts R.J."/>
        </authorList>
    </citation>
    <scope>NUCLEOTIDE SEQUENCE [LARGE SCALE GENOMIC DNA]</scope>
    <source>
        <strain evidence="1 2">P</strain>
    </source>
</reference>
<organism evidence="1 2">
    <name type="scientific">Thiospirochaeta perfilievii</name>
    <dbReference type="NCBI Taxonomy" id="252967"/>
    <lineage>
        <taxon>Bacteria</taxon>
        <taxon>Pseudomonadati</taxon>
        <taxon>Spirochaetota</taxon>
        <taxon>Spirochaetia</taxon>
        <taxon>Spirochaetales</taxon>
        <taxon>Spirochaetaceae</taxon>
        <taxon>Thiospirochaeta</taxon>
    </lineage>
</organism>
<dbReference type="Proteomes" id="UP000323824">
    <property type="component" value="Chromosome"/>
</dbReference>
<accession>A0A5C1QBW9</accession>